<dbReference type="Proteomes" id="UP001205105">
    <property type="component" value="Unassembled WGS sequence"/>
</dbReference>
<reference evidence="8" key="1">
    <citation type="submission" date="2020-11" db="EMBL/GenBank/DDBJ databases">
        <title>Chlorella ohadii genome sequencing and assembly.</title>
        <authorList>
            <person name="Murik O."/>
            <person name="Treves H."/>
            <person name="Kedem I."/>
            <person name="Shotland Y."/>
            <person name="Kaplan A."/>
        </authorList>
    </citation>
    <scope>NUCLEOTIDE SEQUENCE</scope>
    <source>
        <strain evidence="8">1</strain>
    </source>
</reference>
<evidence type="ECO:0000256" key="1">
    <source>
        <dbReference type="ARBA" id="ARBA00004141"/>
    </source>
</evidence>
<evidence type="ECO:0000256" key="5">
    <source>
        <dbReference type="ARBA" id="ARBA00023136"/>
    </source>
</evidence>
<feature type="transmembrane region" description="Helical" evidence="7">
    <location>
        <begin position="47"/>
        <end position="70"/>
    </location>
</feature>
<dbReference type="GO" id="GO:0016020">
    <property type="term" value="C:membrane"/>
    <property type="evidence" value="ECO:0007669"/>
    <property type="project" value="UniProtKB-SubCell"/>
</dbReference>
<gene>
    <name evidence="8" type="ORF">COHA_000828</name>
</gene>
<feature type="transmembrane region" description="Helical" evidence="7">
    <location>
        <begin position="105"/>
        <end position="123"/>
    </location>
</feature>
<evidence type="ECO:0000256" key="3">
    <source>
        <dbReference type="ARBA" id="ARBA00022692"/>
    </source>
</evidence>
<sequence>MDGTGDMGGMMGGASPAPAHNHASHDKYHNSVERLPDGSYRYTHGAYLGHMVPGCFFLAWGAWWALTLYARYVRCLASKRPFRTQAWARLPFGPPRLRSMPLEPFIKVLLPLMGVLGELWLGHDSYRTLYQANGQFVTDNLNDWQHSTMYTCFIASGVVDLLAHFCGAPAGTELAFLCLAFLGEGLLLVFHLKGPSVEILVHLILGLQVFATVLAILAELARPASILAASLRPWLTMLQGAWWIQTAYIMYTGAPQWDPDLMASSMFVPVPFVIITVGIAFAMLCTLLIFKAIAEWRLGRPLSFDGSSGAAGHAHTRLPSDDSAAEGYMGAAYGSNGAGGDLEMSGLVLKTYAADDDRHA</sequence>
<protein>
    <recommendedName>
        <fullName evidence="10">Transmembrane protein 45B</fullName>
    </recommendedName>
</protein>
<comment type="similarity">
    <text evidence="2">Belongs to the TMEM45 family.</text>
</comment>
<dbReference type="PANTHER" id="PTHR16007">
    <property type="entry name" value="EPIDIDYMAL MEMBRANE PROTEIN E9-RELATED"/>
    <property type="match status" value="1"/>
</dbReference>
<evidence type="ECO:0008006" key="10">
    <source>
        <dbReference type="Google" id="ProtNLM"/>
    </source>
</evidence>
<proteinExistence type="inferred from homology"/>
<feature type="transmembrane region" description="Helical" evidence="7">
    <location>
        <begin position="266"/>
        <end position="290"/>
    </location>
</feature>
<organism evidence="8 9">
    <name type="scientific">Chlorella ohadii</name>
    <dbReference type="NCBI Taxonomy" id="2649997"/>
    <lineage>
        <taxon>Eukaryota</taxon>
        <taxon>Viridiplantae</taxon>
        <taxon>Chlorophyta</taxon>
        <taxon>core chlorophytes</taxon>
        <taxon>Trebouxiophyceae</taxon>
        <taxon>Chlorellales</taxon>
        <taxon>Chlorellaceae</taxon>
        <taxon>Chlorella clade</taxon>
        <taxon>Chlorella</taxon>
    </lineage>
</organism>
<feature type="compositionally biased region" description="Gly residues" evidence="6">
    <location>
        <begin position="1"/>
        <end position="12"/>
    </location>
</feature>
<feature type="region of interest" description="Disordered" evidence="6">
    <location>
        <begin position="1"/>
        <end position="24"/>
    </location>
</feature>
<evidence type="ECO:0000313" key="8">
    <source>
        <dbReference type="EMBL" id="KAI7845715.1"/>
    </source>
</evidence>
<comment type="subcellular location">
    <subcellularLocation>
        <location evidence="1">Membrane</location>
        <topology evidence="1">Multi-pass membrane protein</topology>
    </subcellularLocation>
</comment>
<feature type="transmembrane region" description="Helical" evidence="7">
    <location>
        <begin position="199"/>
        <end position="221"/>
    </location>
</feature>
<dbReference type="PANTHER" id="PTHR16007:SF15">
    <property type="entry name" value="TRANSMEMBRANE PROTEIN 45B"/>
    <property type="match status" value="1"/>
</dbReference>
<comment type="caution">
    <text evidence="8">The sequence shown here is derived from an EMBL/GenBank/DDBJ whole genome shotgun (WGS) entry which is preliminary data.</text>
</comment>
<evidence type="ECO:0000256" key="4">
    <source>
        <dbReference type="ARBA" id="ARBA00022989"/>
    </source>
</evidence>
<accession>A0AAD5E0G9</accession>
<name>A0AAD5E0G9_9CHLO</name>
<evidence type="ECO:0000313" key="9">
    <source>
        <dbReference type="Proteomes" id="UP001205105"/>
    </source>
</evidence>
<evidence type="ECO:0000256" key="7">
    <source>
        <dbReference type="SAM" id="Phobius"/>
    </source>
</evidence>
<dbReference type="EMBL" id="JADXDR010000014">
    <property type="protein sequence ID" value="KAI7845715.1"/>
    <property type="molecule type" value="Genomic_DNA"/>
</dbReference>
<dbReference type="InterPro" id="IPR006904">
    <property type="entry name" value="DUF716"/>
</dbReference>
<dbReference type="Pfam" id="PF04819">
    <property type="entry name" value="DUF716"/>
    <property type="match status" value="1"/>
</dbReference>
<evidence type="ECO:0000256" key="6">
    <source>
        <dbReference type="SAM" id="MobiDB-lite"/>
    </source>
</evidence>
<evidence type="ECO:0000256" key="2">
    <source>
        <dbReference type="ARBA" id="ARBA00006948"/>
    </source>
</evidence>
<keyword evidence="5 7" id="KW-0472">Membrane</keyword>
<keyword evidence="9" id="KW-1185">Reference proteome</keyword>
<keyword evidence="3 7" id="KW-0812">Transmembrane</keyword>
<dbReference type="InterPro" id="IPR042127">
    <property type="entry name" value="TMEM45"/>
</dbReference>
<dbReference type="AlphaFoldDB" id="A0AAD5E0G9"/>
<feature type="transmembrane region" description="Helical" evidence="7">
    <location>
        <begin position="174"/>
        <end position="193"/>
    </location>
</feature>
<keyword evidence="4 7" id="KW-1133">Transmembrane helix</keyword>